<comment type="subcellular location">
    <subcellularLocation>
        <location evidence="1">Cell membrane</location>
    </subcellularLocation>
</comment>
<evidence type="ECO:0000256" key="6">
    <source>
        <dbReference type="ARBA" id="ARBA00037281"/>
    </source>
</evidence>
<feature type="transmembrane region" description="Helical" evidence="10">
    <location>
        <begin position="304"/>
        <end position="325"/>
    </location>
</feature>
<name>A0ABR8V333_9CELL</name>
<dbReference type="PANTHER" id="PTHR43646">
    <property type="entry name" value="GLYCOSYLTRANSFERASE"/>
    <property type="match status" value="1"/>
</dbReference>
<feature type="transmembrane region" description="Helical" evidence="10">
    <location>
        <begin position="356"/>
        <end position="381"/>
    </location>
</feature>
<dbReference type="PANTHER" id="PTHR43646:SF2">
    <property type="entry name" value="GLYCOSYLTRANSFERASE 2-LIKE DOMAIN-CONTAINING PROTEIN"/>
    <property type="match status" value="1"/>
</dbReference>
<feature type="domain" description="Glycosyltransferase 2-like" evidence="11">
    <location>
        <begin position="61"/>
        <end position="179"/>
    </location>
</feature>
<organism evidence="12 13">
    <name type="scientific">Oerskovia gallyi</name>
    <dbReference type="NCBI Taxonomy" id="2762226"/>
    <lineage>
        <taxon>Bacteria</taxon>
        <taxon>Bacillati</taxon>
        <taxon>Actinomycetota</taxon>
        <taxon>Actinomycetes</taxon>
        <taxon>Micrococcales</taxon>
        <taxon>Cellulomonadaceae</taxon>
        <taxon>Oerskovia</taxon>
    </lineage>
</organism>
<evidence type="ECO:0000256" key="10">
    <source>
        <dbReference type="SAM" id="Phobius"/>
    </source>
</evidence>
<keyword evidence="13" id="KW-1185">Reference proteome</keyword>
<comment type="pathway">
    <text evidence="7">Carotenoid biosynthesis; staphyloxanthin biosynthesis; staphyloxanthin from farnesyl diphosphate: step 4/5.</text>
</comment>
<evidence type="ECO:0000256" key="3">
    <source>
        <dbReference type="ARBA" id="ARBA00022676"/>
    </source>
</evidence>
<accession>A0ABR8V333</accession>
<keyword evidence="10" id="KW-0812">Transmembrane</keyword>
<evidence type="ECO:0000256" key="8">
    <source>
        <dbReference type="ARBA" id="ARBA00038120"/>
    </source>
</evidence>
<dbReference type="Pfam" id="PF00535">
    <property type="entry name" value="Glycos_transf_2"/>
    <property type="match status" value="1"/>
</dbReference>
<dbReference type="CDD" id="cd00761">
    <property type="entry name" value="Glyco_tranf_GTA_type"/>
    <property type="match status" value="1"/>
</dbReference>
<keyword evidence="2" id="KW-1003">Cell membrane</keyword>
<dbReference type="Gene3D" id="3.90.550.10">
    <property type="entry name" value="Spore Coat Polysaccharide Biosynthesis Protein SpsA, Chain A"/>
    <property type="match status" value="1"/>
</dbReference>
<keyword evidence="3" id="KW-0328">Glycosyltransferase</keyword>
<keyword evidence="10" id="KW-1133">Transmembrane helix</keyword>
<evidence type="ECO:0000256" key="5">
    <source>
        <dbReference type="ARBA" id="ARBA00023136"/>
    </source>
</evidence>
<keyword evidence="4" id="KW-0808">Transferase</keyword>
<dbReference type="Proteomes" id="UP000633601">
    <property type="component" value="Unassembled WGS sequence"/>
</dbReference>
<evidence type="ECO:0000256" key="2">
    <source>
        <dbReference type="ARBA" id="ARBA00022475"/>
    </source>
</evidence>
<gene>
    <name evidence="12" type="ORF">H9640_11640</name>
</gene>
<dbReference type="SUPFAM" id="SSF53448">
    <property type="entry name" value="Nucleotide-diphospho-sugar transferases"/>
    <property type="match status" value="1"/>
</dbReference>
<evidence type="ECO:0000256" key="7">
    <source>
        <dbReference type="ARBA" id="ARBA00037904"/>
    </source>
</evidence>
<evidence type="ECO:0000256" key="4">
    <source>
        <dbReference type="ARBA" id="ARBA00022679"/>
    </source>
</evidence>
<sequence>MDRGDLDELGRGADDEGDQGCCFLRGLRASLQADLDRYPGAVLTSLPDAAPPTSVTLTALSVVIPVYNEETWIRRSVTAVLEAGESAGLELEVVVVDDGSSDGTPAVVDDLAASPRVRVVHQANAGRMAARVAGVRAATNPWVLLLDARVVVTPQAFGWLVANLPQHPSARVWCGHVDVAAKGSPTAAFWSGLTKIGWRRYTKNPRLVSFGAEDFDQYPKGTTALFLERDYFLELAAGFDSLFDTQALASDDTRLLRRAATERRIWLSPQFAFTYHGKAGAKGFRRQAYFRGTTFVDSYLGQSALLGGALVGASVVGVGLAVLAVLEPKVGLPALGAAWLLVPMAVGVAGGNRREVGAAAALTPAFVVLFGAGVLRGYFLAARSAVRGRTRTS</sequence>
<comment type="similarity">
    <text evidence="8">Belongs to the glycosyltransferase 2 family. CrtQ subfamily.</text>
</comment>
<dbReference type="EMBL" id="JACSQE010000008">
    <property type="protein sequence ID" value="MBD7999204.1"/>
    <property type="molecule type" value="Genomic_DNA"/>
</dbReference>
<reference evidence="12 13" key="1">
    <citation type="submission" date="2020-08" db="EMBL/GenBank/DDBJ databases">
        <title>A Genomic Blueprint of the Chicken Gut Microbiome.</title>
        <authorList>
            <person name="Gilroy R."/>
            <person name="Ravi A."/>
            <person name="Getino M."/>
            <person name="Pursley I."/>
            <person name="Horton D.L."/>
            <person name="Alikhan N.-F."/>
            <person name="Baker D."/>
            <person name="Gharbi K."/>
            <person name="Hall N."/>
            <person name="Watson M."/>
            <person name="Adriaenssens E.M."/>
            <person name="Foster-Nyarko E."/>
            <person name="Jarju S."/>
            <person name="Secka A."/>
            <person name="Antonio M."/>
            <person name="Oren A."/>
            <person name="Chaudhuri R."/>
            <person name="La Ragione R.M."/>
            <person name="Hildebrand F."/>
            <person name="Pallen M.J."/>
        </authorList>
    </citation>
    <scope>NUCLEOTIDE SEQUENCE [LARGE SCALE GENOMIC DNA]</scope>
    <source>
        <strain evidence="12 13">Sa2CUA8</strain>
    </source>
</reference>
<feature type="transmembrane region" description="Helical" evidence="10">
    <location>
        <begin position="332"/>
        <end position="350"/>
    </location>
</feature>
<keyword evidence="5 10" id="KW-0472">Membrane</keyword>
<evidence type="ECO:0000259" key="11">
    <source>
        <dbReference type="Pfam" id="PF00535"/>
    </source>
</evidence>
<comment type="function">
    <text evidence="6">Catalyzes the glycosylation of 4,4'-diaponeurosporenoate, i.e. the esterification of glucose at the C1'' position with the carboxyl group of 4,4'-diaponeurosporenic acid, to form glycosyl-4,4'-diaponeurosporenoate. This is a step in the biosynthesis of staphyloxanthin, an orange pigment present in most staphylococci strains.</text>
</comment>
<protein>
    <recommendedName>
        <fullName evidence="9">4,4'-diaponeurosporenoate glycosyltransferase</fullName>
    </recommendedName>
</protein>
<evidence type="ECO:0000313" key="13">
    <source>
        <dbReference type="Proteomes" id="UP000633601"/>
    </source>
</evidence>
<evidence type="ECO:0000256" key="9">
    <source>
        <dbReference type="ARBA" id="ARBA00040345"/>
    </source>
</evidence>
<dbReference type="InterPro" id="IPR029044">
    <property type="entry name" value="Nucleotide-diphossugar_trans"/>
</dbReference>
<evidence type="ECO:0000313" key="12">
    <source>
        <dbReference type="EMBL" id="MBD7999204.1"/>
    </source>
</evidence>
<comment type="caution">
    <text evidence="12">The sequence shown here is derived from an EMBL/GenBank/DDBJ whole genome shotgun (WGS) entry which is preliminary data.</text>
</comment>
<evidence type="ECO:0000256" key="1">
    <source>
        <dbReference type="ARBA" id="ARBA00004236"/>
    </source>
</evidence>
<dbReference type="InterPro" id="IPR001173">
    <property type="entry name" value="Glyco_trans_2-like"/>
</dbReference>
<proteinExistence type="inferred from homology"/>